<proteinExistence type="predicted"/>
<sequence length="274" mass="32515">MVSKCRNMFHKNKTQETTEKGSQKKETLIEWRVSYQKSSVLRERQRRNELMFYYRRLQKLLPNSVATSETTGRGMWPKQIILQRATNTISDLRKTDIRLETQSWRELRLKEHGLRWRLAETGSDQQTQSKRRHTTVEVHMQENFRLKKKIRDFEMLRTFKRIRIEKLGMGGKIGELQGVDREEEENEATKENNDREEMSKEYRKEEEKRVLPEESTEPDEDFVDLNEEEMDQEISMDEASADDEIEEDPLGNITDNSPIHEIIPSSPDVIAIDP</sequence>
<feature type="compositionally biased region" description="Acidic residues" evidence="1">
    <location>
        <begin position="214"/>
        <end position="249"/>
    </location>
</feature>
<dbReference type="EMBL" id="JBFDAA010000018">
    <property type="protein sequence ID" value="KAL1116212.1"/>
    <property type="molecule type" value="Genomic_DNA"/>
</dbReference>
<dbReference type="Gene3D" id="4.10.280.10">
    <property type="entry name" value="Helix-loop-helix DNA-binding domain"/>
    <property type="match status" value="1"/>
</dbReference>
<dbReference type="InterPro" id="IPR011598">
    <property type="entry name" value="bHLH_dom"/>
</dbReference>
<evidence type="ECO:0000259" key="2">
    <source>
        <dbReference type="PROSITE" id="PS50888"/>
    </source>
</evidence>
<name>A0ABD0XY82_9HEMI</name>
<comment type="caution">
    <text evidence="3">The sequence shown here is derived from an EMBL/GenBank/DDBJ whole genome shotgun (WGS) entry which is preliminary data.</text>
</comment>
<dbReference type="PROSITE" id="PS50888">
    <property type="entry name" value="BHLH"/>
    <property type="match status" value="1"/>
</dbReference>
<accession>A0ABD0XY82</accession>
<dbReference type="SUPFAM" id="SSF47459">
    <property type="entry name" value="HLH, helix-loop-helix DNA-binding domain"/>
    <property type="match status" value="1"/>
</dbReference>
<dbReference type="Proteomes" id="UP001558652">
    <property type="component" value="Unassembled WGS sequence"/>
</dbReference>
<feature type="compositionally biased region" description="Basic and acidic residues" evidence="1">
    <location>
        <begin position="187"/>
        <end position="212"/>
    </location>
</feature>
<reference evidence="3 4" key="1">
    <citation type="submission" date="2024-07" db="EMBL/GenBank/DDBJ databases">
        <title>Chromosome-level genome assembly of the water stick insect Ranatra chinensis (Heteroptera: Nepidae).</title>
        <authorList>
            <person name="Liu X."/>
        </authorList>
    </citation>
    <scope>NUCLEOTIDE SEQUENCE [LARGE SCALE GENOMIC DNA]</scope>
    <source>
        <strain evidence="3">Cailab_2021Rc</strain>
        <tissue evidence="3">Muscle</tissue>
    </source>
</reference>
<feature type="region of interest" description="Disordered" evidence="1">
    <location>
        <begin position="177"/>
        <end position="274"/>
    </location>
</feature>
<organism evidence="3 4">
    <name type="scientific">Ranatra chinensis</name>
    <dbReference type="NCBI Taxonomy" id="642074"/>
    <lineage>
        <taxon>Eukaryota</taxon>
        <taxon>Metazoa</taxon>
        <taxon>Ecdysozoa</taxon>
        <taxon>Arthropoda</taxon>
        <taxon>Hexapoda</taxon>
        <taxon>Insecta</taxon>
        <taxon>Pterygota</taxon>
        <taxon>Neoptera</taxon>
        <taxon>Paraneoptera</taxon>
        <taxon>Hemiptera</taxon>
        <taxon>Heteroptera</taxon>
        <taxon>Panheteroptera</taxon>
        <taxon>Nepomorpha</taxon>
        <taxon>Nepidae</taxon>
        <taxon>Ranatrinae</taxon>
        <taxon>Ranatra</taxon>
    </lineage>
</organism>
<gene>
    <name evidence="3" type="ORF">AAG570_005707</name>
</gene>
<keyword evidence="4" id="KW-1185">Reference proteome</keyword>
<protein>
    <recommendedName>
        <fullName evidence="2">BHLH domain-containing protein</fullName>
    </recommendedName>
</protein>
<evidence type="ECO:0000256" key="1">
    <source>
        <dbReference type="SAM" id="MobiDB-lite"/>
    </source>
</evidence>
<dbReference type="AlphaFoldDB" id="A0ABD0XY82"/>
<dbReference type="InterPro" id="IPR036638">
    <property type="entry name" value="HLH_DNA-bd_sf"/>
</dbReference>
<evidence type="ECO:0000313" key="3">
    <source>
        <dbReference type="EMBL" id="KAL1116212.1"/>
    </source>
</evidence>
<feature type="compositionally biased region" description="Basic and acidic residues" evidence="1">
    <location>
        <begin position="13"/>
        <end position="22"/>
    </location>
</feature>
<evidence type="ECO:0000313" key="4">
    <source>
        <dbReference type="Proteomes" id="UP001558652"/>
    </source>
</evidence>
<feature type="domain" description="BHLH" evidence="2">
    <location>
        <begin position="34"/>
        <end position="92"/>
    </location>
</feature>
<feature type="region of interest" description="Disordered" evidence="1">
    <location>
        <begin position="1"/>
        <end position="22"/>
    </location>
</feature>